<dbReference type="AlphaFoldDB" id="A0AA36D777"/>
<evidence type="ECO:0000256" key="1">
    <source>
        <dbReference type="ARBA" id="ARBA00000707"/>
    </source>
</evidence>
<keyword evidence="11" id="KW-1185">Reference proteome</keyword>
<proteinExistence type="inferred from homology"/>
<reference evidence="10" key="1">
    <citation type="submission" date="2023-06" db="EMBL/GenBank/DDBJ databases">
        <authorList>
            <person name="Delattre M."/>
        </authorList>
    </citation>
    <scope>NUCLEOTIDE SEQUENCE</scope>
    <source>
        <strain evidence="10">AF72</strain>
    </source>
</reference>
<keyword evidence="5 7" id="KW-0378">Hydrolase</keyword>
<protein>
    <recommendedName>
        <fullName evidence="7">Ubiquitin carboxyl-terminal hydrolase</fullName>
        <ecNumber evidence="7">3.4.19.12</ecNumber>
    </recommendedName>
</protein>
<gene>
    <name evidence="10" type="ORF">MSPICULIGERA_LOCUS19148</name>
</gene>
<feature type="domain" description="Ubiquitin-like" evidence="8">
    <location>
        <begin position="4"/>
        <end position="70"/>
    </location>
</feature>
<dbReference type="InterPro" id="IPR001394">
    <property type="entry name" value="Peptidase_C19_UCH"/>
</dbReference>
<dbReference type="InterPro" id="IPR018200">
    <property type="entry name" value="USP_CS"/>
</dbReference>
<dbReference type="SUPFAM" id="SSF54236">
    <property type="entry name" value="Ubiquitin-like"/>
    <property type="match status" value="1"/>
</dbReference>
<evidence type="ECO:0000256" key="7">
    <source>
        <dbReference type="RuleBase" id="RU366025"/>
    </source>
</evidence>
<dbReference type="Proteomes" id="UP001177023">
    <property type="component" value="Unassembled WGS sequence"/>
</dbReference>
<feature type="domain" description="USP" evidence="9">
    <location>
        <begin position="100"/>
        <end position="466"/>
    </location>
</feature>
<evidence type="ECO:0000259" key="8">
    <source>
        <dbReference type="PROSITE" id="PS50053"/>
    </source>
</evidence>
<sequence length="477" mass="54179">MSAVNVVVRWGREKFELEVHTSEPTELFKGQLFALTGVPIERQKIMIQGKTVQDSWDNIKLNPGAMMMMMGSADPVPQAPTKDTPLAMDTDAPKELYLPVGLENCGNSCYMAAVFQTLHTCPEFQEALTAYKLPSGSLDDPKDGLIYALRAAFKKIGRADVGFLPTELLLDKVQLCFPDFAEKLPNGMNQQQDANECFTGVMRTSFDTLARQEACKPKGSNAAIGKFFTGNYEITYKNTENPDEQPEVIHEDFLQLSCYLSQEVRYLSTGLSQNLNQEVVKFSRSLDRDAKYQSQTLIDRLPAYLSIQIVRFFFKESTKTYQKILKDVQFPFKLDLHHLCTARLQELMKPHREEFKKQDDAKLEYDSQHKMAVDSNEKAHPGEALPFSFENDPGSNNSAYYELQAVITHKGRAANSGHYVAWIRLEEEKWVKCDDDEVTPVHIDEVKKLSGGGDWHTAYVLLYGPKICRKFDHLIKK</sequence>
<dbReference type="InterPro" id="IPR044635">
    <property type="entry name" value="UBP14-like"/>
</dbReference>
<keyword evidence="6 7" id="KW-0788">Thiol protease</keyword>
<evidence type="ECO:0000259" key="9">
    <source>
        <dbReference type="PROSITE" id="PS50235"/>
    </source>
</evidence>
<evidence type="ECO:0000256" key="6">
    <source>
        <dbReference type="ARBA" id="ARBA00022807"/>
    </source>
</evidence>
<dbReference type="GO" id="GO:0070628">
    <property type="term" value="F:proteasome binding"/>
    <property type="evidence" value="ECO:0007669"/>
    <property type="project" value="TreeGrafter"/>
</dbReference>
<dbReference type="EMBL" id="CATQJA010002662">
    <property type="protein sequence ID" value="CAJ0580979.1"/>
    <property type="molecule type" value="Genomic_DNA"/>
</dbReference>
<dbReference type="InterPro" id="IPR038765">
    <property type="entry name" value="Papain-like_cys_pep_sf"/>
</dbReference>
<dbReference type="PROSITE" id="PS00299">
    <property type="entry name" value="UBIQUITIN_1"/>
    <property type="match status" value="1"/>
</dbReference>
<dbReference type="PROSITE" id="PS00973">
    <property type="entry name" value="USP_2"/>
    <property type="match status" value="1"/>
</dbReference>
<dbReference type="PANTHER" id="PTHR43982:SF1">
    <property type="entry name" value="UBIQUITIN CARBOXYL-TERMINAL HYDROLASE 14"/>
    <property type="match status" value="1"/>
</dbReference>
<evidence type="ECO:0000313" key="11">
    <source>
        <dbReference type="Proteomes" id="UP001177023"/>
    </source>
</evidence>
<keyword evidence="3 7" id="KW-0645">Protease</keyword>
<evidence type="ECO:0000256" key="3">
    <source>
        <dbReference type="ARBA" id="ARBA00022670"/>
    </source>
</evidence>
<dbReference type="GO" id="GO:0043161">
    <property type="term" value="P:proteasome-mediated ubiquitin-dependent protein catabolic process"/>
    <property type="evidence" value="ECO:0007669"/>
    <property type="project" value="InterPro"/>
</dbReference>
<evidence type="ECO:0000256" key="4">
    <source>
        <dbReference type="ARBA" id="ARBA00022786"/>
    </source>
</evidence>
<evidence type="ECO:0000256" key="5">
    <source>
        <dbReference type="ARBA" id="ARBA00022801"/>
    </source>
</evidence>
<dbReference type="EC" id="3.4.19.12" evidence="7"/>
<keyword evidence="4 7" id="KW-0833">Ubl conjugation pathway</keyword>
<name>A0AA36D777_9BILA</name>
<dbReference type="PROSITE" id="PS50053">
    <property type="entry name" value="UBIQUITIN_2"/>
    <property type="match status" value="1"/>
</dbReference>
<organism evidence="10 11">
    <name type="scientific">Mesorhabditis spiculigera</name>
    <dbReference type="NCBI Taxonomy" id="96644"/>
    <lineage>
        <taxon>Eukaryota</taxon>
        <taxon>Metazoa</taxon>
        <taxon>Ecdysozoa</taxon>
        <taxon>Nematoda</taxon>
        <taxon>Chromadorea</taxon>
        <taxon>Rhabditida</taxon>
        <taxon>Rhabditina</taxon>
        <taxon>Rhabditomorpha</taxon>
        <taxon>Rhabditoidea</taxon>
        <taxon>Rhabditidae</taxon>
        <taxon>Mesorhabditinae</taxon>
        <taxon>Mesorhabditis</taxon>
    </lineage>
</organism>
<evidence type="ECO:0000256" key="2">
    <source>
        <dbReference type="ARBA" id="ARBA00008739"/>
    </source>
</evidence>
<comment type="similarity">
    <text evidence="2">Belongs to the peptidase C19 family. USP14/UBP6 subfamily.</text>
</comment>
<dbReference type="InterPro" id="IPR029071">
    <property type="entry name" value="Ubiquitin-like_domsf"/>
</dbReference>
<dbReference type="Gene3D" id="3.10.20.90">
    <property type="entry name" value="Phosphatidylinositol 3-kinase Catalytic Subunit, Chain A, domain 1"/>
    <property type="match status" value="1"/>
</dbReference>
<dbReference type="GO" id="GO:0016579">
    <property type="term" value="P:protein deubiquitination"/>
    <property type="evidence" value="ECO:0007669"/>
    <property type="project" value="InterPro"/>
</dbReference>
<dbReference type="SUPFAM" id="SSF54001">
    <property type="entry name" value="Cysteine proteinases"/>
    <property type="match status" value="1"/>
</dbReference>
<feature type="non-terminal residue" evidence="10">
    <location>
        <position position="477"/>
    </location>
</feature>
<accession>A0AA36D777</accession>
<dbReference type="PROSITE" id="PS00972">
    <property type="entry name" value="USP_1"/>
    <property type="match status" value="1"/>
</dbReference>
<dbReference type="PROSITE" id="PS50235">
    <property type="entry name" value="USP_3"/>
    <property type="match status" value="1"/>
</dbReference>
<evidence type="ECO:0000313" key="10">
    <source>
        <dbReference type="EMBL" id="CAJ0580979.1"/>
    </source>
</evidence>
<dbReference type="CDD" id="cd16104">
    <property type="entry name" value="Ubl_USP14_like"/>
    <property type="match status" value="1"/>
</dbReference>
<dbReference type="InterPro" id="IPR019954">
    <property type="entry name" value="Ubiquitin_CS"/>
</dbReference>
<dbReference type="GO" id="GO:0061136">
    <property type="term" value="P:regulation of proteasomal protein catabolic process"/>
    <property type="evidence" value="ECO:0007669"/>
    <property type="project" value="TreeGrafter"/>
</dbReference>
<dbReference type="Pfam" id="PF00443">
    <property type="entry name" value="UCH"/>
    <property type="match status" value="1"/>
</dbReference>
<dbReference type="InterPro" id="IPR028889">
    <property type="entry name" value="USP"/>
</dbReference>
<dbReference type="GO" id="GO:0004843">
    <property type="term" value="F:cysteine-type deubiquitinase activity"/>
    <property type="evidence" value="ECO:0007669"/>
    <property type="project" value="UniProtKB-UniRule"/>
</dbReference>
<dbReference type="InterPro" id="IPR000626">
    <property type="entry name" value="Ubiquitin-like_dom"/>
</dbReference>
<dbReference type="SMART" id="SM00213">
    <property type="entry name" value="UBQ"/>
    <property type="match status" value="1"/>
</dbReference>
<comment type="catalytic activity">
    <reaction evidence="1 7">
        <text>Thiol-dependent hydrolysis of ester, thioester, amide, peptide and isopeptide bonds formed by the C-terminal Gly of ubiquitin (a 76-residue protein attached to proteins as an intracellular targeting signal).</text>
        <dbReference type="EC" id="3.4.19.12"/>
    </reaction>
</comment>
<dbReference type="Gene3D" id="3.90.70.10">
    <property type="entry name" value="Cysteine proteinases"/>
    <property type="match status" value="1"/>
</dbReference>
<dbReference type="PANTHER" id="PTHR43982">
    <property type="entry name" value="UBIQUITIN CARBOXYL-TERMINAL HYDROLASE"/>
    <property type="match status" value="1"/>
</dbReference>
<comment type="caution">
    <text evidence="10">The sequence shown here is derived from an EMBL/GenBank/DDBJ whole genome shotgun (WGS) entry which is preliminary data.</text>
</comment>